<evidence type="ECO:0000256" key="1">
    <source>
        <dbReference type="ARBA" id="ARBA00022614"/>
    </source>
</evidence>
<dbReference type="RefSeq" id="WP_043031909.1">
    <property type="nucleotide sequence ID" value="NZ_JXSU01000007.1"/>
</dbReference>
<dbReference type="SUPFAM" id="SSF69304">
    <property type="entry name" value="Tricorn protease N-terminal domain"/>
    <property type="match status" value="1"/>
</dbReference>
<evidence type="ECO:0000259" key="5">
    <source>
        <dbReference type="Pfam" id="PF16472"/>
    </source>
</evidence>
<dbReference type="Gene3D" id="2.30.30.100">
    <property type="match status" value="1"/>
</dbReference>
<dbReference type="PROSITE" id="PS51450">
    <property type="entry name" value="LRR"/>
    <property type="match status" value="12"/>
</dbReference>
<dbReference type="SMART" id="SM00369">
    <property type="entry name" value="LRR_TYP"/>
    <property type="match status" value="8"/>
</dbReference>
<feature type="domain" description="Prolow-density lipoprotein receptor-related protein 1-like beta-propeller" evidence="5">
    <location>
        <begin position="1093"/>
        <end position="1354"/>
    </location>
</feature>
<sequence length="1360" mass="154655">MNKKVLIPVFMGACLCLSPLSVKAEDYYKWDSKVTADKNKIWTIKLSKKLNNNISVIKDKVYIKDSKGNKLDCNIKIKPNEKILEILPPKDGYKEKENYYLYIDKSVPSDKNKNLKETVKMNFYIDGYIEFQDKNLEEEVRKAANPKDRPKGPLTNMDVSGIKELNLHNKNIKSLKGIEYLKNISNLDISDNHITDISYLRGLDSLEKLNLYNNDIKDISAVSNLPKLKYLNMAKNEVIDISYLKNLNYLEHLDLRDNKIENIDSLEGKISLIYLFMSNNNIGDFSPISKLKYLKSLYLVGNHSSNYDYAKDYYNNLKDKDFKLNIPIAFKDKIFEELIRKEINKPSGYVYPSDLENIKELDLHNTHVERLNAIENMISLEKLNLSGTDIQDISLLNELTNLKEVNISDTNINNIRALENSPYIKHLNINKTEVANLEYIKNMKHIEKLYVSDTKVSTIPDLVSLKELNISNCNVTNIEFISSLSKLTYLCLSNVQIKGHILDNIDNIKYLKNLEYLSIAGTDVVNIDVVKELINLKKLDITGCTKINTEILSHLSNVEIIGNETVMFADKALEKEIRELIKNYSEPIYKRQLSSITKLELSGKGIKDLQGLESMKDTLTYLDLSNNEISDISSLKGLINLNKLVLHKNKIGSIKPIEYLKSLKELDLSNNIIGDITALGGLSQLTRLDLSKNGVVSIANLSGLENLQYLSLYENKISEGEESLKKLYSLKELYLKNSGVSNFDVTLAYYNNLEKKDFTTHSDFIVFDEKSESDLAKITREILGRDKNTNVFKGDVENITDLDLSKERIEKDGLKAKLQLTGDNIVDLEGIQYFSNLTSINLKGEGILKGIKNLMPIKTLVKLDLAGREVDSLDYIKYLKSLEYLYLNNTKLSGGLLFLEDLTNLKALDLSDNNISDISILKGLKELNKLYLGKNKIIDLSSLEGLTKLVTLDLVGNDDITSIYALKNLVNLKSLTLPITNPKKIQDYSPVAGYYYNLTYKNFDLNNSNVIVIKEIRPIEKEVSKGDKVTLPDSVEVIMSDDSKDKFKVHWKENSVDTSKPGVYTYIGTVDGYTGEVKLTLKVNGEVPYGMGNSAGNILNRGFMVKDNNYMYYINKENGSGKIYRNKITGAEDKLLSSNAAEFLNIYGEYIYYVSNGSIYRIEKDGNGEELIKEASASYMTVYNDFIYYFDKSKGGIYKIKIDKTGYSAVVSEGRWRADSQFVVSGEWIYYTKYEDNSSIYKIKIDGTGKVKLNNIPCSQMNIIGNYIYYISNGNLYKISIDGSNNSLLYSGVITNINGYSNNIYYIDNKDNDSLYKISLDGSYRVKLTKKSVKYINILEGEVYYIPSDNEDKISKFYEE</sequence>
<dbReference type="Gene3D" id="3.80.10.10">
    <property type="entry name" value="Ribonuclease Inhibitor"/>
    <property type="match status" value="4"/>
</dbReference>
<gene>
    <name evidence="6" type="ORF">N495_08945</name>
</gene>
<dbReference type="Pfam" id="PF16472">
    <property type="entry name" value="DUF5050"/>
    <property type="match status" value="1"/>
</dbReference>
<dbReference type="InterPro" id="IPR011042">
    <property type="entry name" value="6-blade_b-propeller_TolB-like"/>
</dbReference>
<protein>
    <recommendedName>
        <fullName evidence="8">DUF5050 domain-containing protein</fullName>
    </recommendedName>
</protein>
<dbReference type="Pfam" id="PF07532">
    <property type="entry name" value="Big_4"/>
    <property type="match status" value="1"/>
</dbReference>
<keyword evidence="2" id="KW-0677">Repeat</keyword>
<dbReference type="Pfam" id="PF00560">
    <property type="entry name" value="LRR_1"/>
    <property type="match status" value="1"/>
</dbReference>
<evidence type="ECO:0000259" key="4">
    <source>
        <dbReference type="Pfam" id="PF07532"/>
    </source>
</evidence>
<dbReference type="InterPro" id="IPR001611">
    <property type="entry name" value="Leu-rich_rpt"/>
</dbReference>
<dbReference type="InterPro" id="IPR003591">
    <property type="entry name" value="Leu-rich_rpt_typical-subtyp"/>
</dbReference>
<name>A0A0D1BTL1_CLOBO</name>
<keyword evidence="3" id="KW-0732">Signal</keyword>
<dbReference type="PRINTS" id="PR00019">
    <property type="entry name" value="LEURICHRPT"/>
</dbReference>
<dbReference type="InterPro" id="IPR025875">
    <property type="entry name" value="Leu-rich_rpt_4"/>
</dbReference>
<dbReference type="Gene3D" id="2.120.10.30">
    <property type="entry name" value="TolB, C-terminal domain"/>
    <property type="match status" value="1"/>
</dbReference>
<dbReference type="SMART" id="SM00365">
    <property type="entry name" value="LRR_SD22"/>
    <property type="match status" value="11"/>
</dbReference>
<dbReference type="InterPro" id="IPR050836">
    <property type="entry name" value="SDS22/Internalin_LRR"/>
</dbReference>
<feature type="signal peptide" evidence="3">
    <location>
        <begin position="1"/>
        <end position="24"/>
    </location>
</feature>
<evidence type="ECO:0000256" key="2">
    <source>
        <dbReference type="ARBA" id="ARBA00022737"/>
    </source>
</evidence>
<dbReference type="SUPFAM" id="SSF52058">
    <property type="entry name" value="L domain-like"/>
    <property type="match status" value="4"/>
</dbReference>
<evidence type="ECO:0000313" key="7">
    <source>
        <dbReference type="Proteomes" id="UP000032250"/>
    </source>
</evidence>
<evidence type="ECO:0000313" key="6">
    <source>
        <dbReference type="EMBL" id="KIS23715.1"/>
    </source>
</evidence>
<dbReference type="Proteomes" id="UP000032250">
    <property type="component" value="Unassembled WGS sequence"/>
</dbReference>
<dbReference type="PANTHER" id="PTHR46652:SF3">
    <property type="entry name" value="LEUCINE-RICH REPEAT-CONTAINING PROTEIN 9"/>
    <property type="match status" value="1"/>
</dbReference>
<dbReference type="InterPro" id="IPR032675">
    <property type="entry name" value="LRR_dom_sf"/>
</dbReference>
<proteinExistence type="predicted"/>
<dbReference type="HOGENOM" id="CLU_257375_0_0_9"/>
<dbReference type="Pfam" id="PF12799">
    <property type="entry name" value="LRR_4"/>
    <property type="match status" value="3"/>
</dbReference>
<accession>A0A0D1BTL1</accession>
<dbReference type="InterPro" id="IPR011081">
    <property type="entry name" value="Big_4"/>
</dbReference>
<dbReference type="OrthoDB" id="2339349at2"/>
<dbReference type="PANTHER" id="PTHR46652">
    <property type="entry name" value="LEUCINE-RICH REPEAT AND IQ DOMAIN-CONTAINING PROTEIN 1-RELATED"/>
    <property type="match status" value="1"/>
</dbReference>
<dbReference type="PATRIC" id="fig|1379739.3.peg.2144"/>
<dbReference type="InterPro" id="IPR032485">
    <property type="entry name" value="LRP1-like_beta_prop"/>
</dbReference>
<keyword evidence="1" id="KW-0433">Leucine-rich repeat</keyword>
<feature type="chain" id="PRO_5002243698" description="DUF5050 domain-containing protein" evidence="3">
    <location>
        <begin position="25"/>
        <end position="1360"/>
    </location>
</feature>
<comment type="caution">
    <text evidence="6">The sequence shown here is derived from an EMBL/GenBank/DDBJ whole genome shotgun (WGS) entry which is preliminary data.</text>
</comment>
<evidence type="ECO:0008006" key="8">
    <source>
        <dbReference type="Google" id="ProtNLM"/>
    </source>
</evidence>
<reference evidence="6 7" key="1">
    <citation type="submission" date="2014-06" db="EMBL/GenBank/DDBJ databases">
        <title>Genome characterization of distinct group I Clostridium botulinum lineages.</title>
        <authorList>
            <person name="Giordani F."/>
            <person name="Anselmo A."/>
            <person name="Fillo S."/>
            <person name="Palozzi A.M."/>
            <person name="Fortunato A."/>
            <person name="Gentile B."/>
            <person name="Ciammaruconi A."/>
            <person name="Anniballi F."/>
            <person name="De Medici D."/>
            <person name="Lista F."/>
        </authorList>
    </citation>
    <scope>NUCLEOTIDE SEQUENCE [LARGE SCALE GENOMIC DNA]</scope>
    <source>
        <strain evidence="6 7">B2 450</strain>
    </source>
</reference>
<evidence type="ECO:0000256" key="3">
    <source>
        <dbReference type="SAM" id="SignalP"/>
    </source>
</evidence>
<dbReference type="SMART" id="SM00368">
    <property type="entry name" value="LRR_RI"/>
    <property type="match status" value="4"/>
</dbReference>
<organism evidence="6 7">
    <name type="scientific">Clostridium botulinum B2 450</name>
    <dbReference type="NCBI Taxonomy" id="1379739"/>
    <lineage>
        <taxon>Bacteria</taxon>
        <taxon>Bacillati</taxon>
        <taxon>Bacillota</taxon>
        <taxon>Clostridia</taxon>
        <taxon>Eubacteriales</taxon>
        <taxon>Clostridiaceae</taxon>
        <taxon>Clostridium</taxon>
    </lineage>
</organism>
<dbReference type="EMBL" id="JXSU01000007">
    <property type="protein sequence ID" value="KIS23715.1"/>
    <property type="molecule type" value="Genomic_DNA"/>
</dbReference>
<feature type="domain" description="Bacterial Ig-like" evidence="4">
    <location>
        <begin position="1016"/>
        <end position="1073"/>
    </location>
</feature>